<sequence length="35" mass="3876">YDDSNLQIHQQQYTTYNTNNTSGISSAPTTNNGAR</sequence>
<feature type="region of interest" description="Disordered" evidence="1">
    <location>
        <begin position="13"/>
        <end position="35"/>
    </location>
</feature>
<accession>A0A815DRC5</accession>
<evidence type="ECO:0000313" key="3">
    <source>
        <dbReference type="Proteomes" id="UP000663877"/>
    </source>
</evidence>
<feature type="non-terminal residue" evidence="2">
    <location>
        <position position="1"/>
    </location>
</feature>
<dbReference type="EMBL" id="CAJNOI010000526">
    <property type="protein sequence ID" value="CAF1300059.1"/>
    <property type="molecule type" value="Genomic_DNA"/>
</dbReference>
<dbReference type="Proteomes" id="UP000663877">
    <property type="component" value="Unassembled WGS sequence"/>
</dbReference>
<organism evidence="2 3">
    <name type="scientific">Adineta steineri</name>
    <dbReference type="NCBI Taxonomy" id="433720"/>
    <lineage>
        <taxon>Eukaryota</taxon>
        <taxon>Metazoa</taxon>
        <taxon>Spiralia</taxon>
        <taxon>Gnathifera</taxon>
        <taxon>Rotifera</taxon>
        <taxon>Eurotatoria</taxon>
        <taxon>Bdelloidea</taxon>
        <taxon>Adinetida</taxon>
        <taxon>Adinetidae</taxon>
        <taxon>Adineta</taxon>
    </lineage>
</organism>
<comment type="caution">
    <text evidence="2">The sequence shown here is derived from an EMBL/GenBank/DDBJ whole genome shotgun (WGS) entry which is preliminary data.</text>
</comment>
<protein>
    <submittedName>
        <fullName evidence="2">Uncharacterized protein</fullName>
    </submittedName>
</protein>
<name>A0A815DRC5_9BILA</name>
<proteinExistence type="predicted"/>
<evidence type="ECO:0000313" key="2">
    <source>
        <dbReference type="EMBL" id="CAF1300059.1"/>
    </source>
</evidence>
<feature type="compositionally biased region" description="Polar residues" evidence="1">
    <location>
        <begin position="22"/>
        <end position="35"/>
    </location>
</feature>
<gene>
    <name evidence="2" type="ORF">BJG266_LOCUS32234</name>
</gene>
<evidence type="ECO:0000256" key="1">
    <source>
        <dbReference type="SAM" id="MobiDB-lite"/>
    </source>
</evidence>
<dbReference type="AlphaFoldDB" id="A0A815DRC5"/>
<reference evidence="2" key="1">
    <citation type="submission" date="2021-02" db="EMBL/GenBank/DDBJ databases">
        <authorList>
            <person name="Nowell W R."/>
        </authorList>
    </citation>
    <scope>NUCLEOTIDE SEQUENCE</scope>
</reference>